<keyword evidence="6" id="KW-0805">Transcription regulation</keyword>
<keyword evidence="2 5" id="KW-0863">Zinc-finger</keyword>
<dbReference type="EMBL" id="JANPWB010000009">
    <property type="protein sequence ID" value="KAJ1152121.1"/>
    <property type="molecule type" value="Genomic_DNA"/>
</dbReference>
<dbReference type="SMART" id="SM00692">
    <property type="entry name" value="DM3"/>
    <property type="match status" value="1"/>
</dbReference>
<dbReference type="AlphaFoldDB" id="A0AAV7RGY3"/>
<keyword evidence="6" id="KW-0175">Coiled coil</keyword>
<name>A0AAV7RGY3_PLEWA</name>
<keyword evidence="6" id="KW-0539">Nucleus</keyword>
<evidence type="ECO:0000256" key="5">
    <source>
        <dbReference type="PROSITE-ProRule" id="PRU00309"/>
    </source>
</evidence>
<dbReference type="InterPro" id="IPR026516">
    <property type="entry name" value="THAP1/10"/>
</dbReference>
<gene>
    <name evidence="9" type="ORF">NDU88_004898</name>
</gene>
<comment type="subcellular location">
    <subcellularLocation>
        <location evidence="6">Nucleus</location>
        <location evidence="6">Nucleoplasm</location>
    </subcellularLocation>
</comment>
<evidence type="ECO:0000256" key="1">
    <source>
        <dbReference type="ARBA" id="ARBA00022723"/>
    </source>
</evidence>
<dbReference type="GO" id="GO:0008270">
    <property type="term" value="F:zinc ion binding"/>
    <property type="evidence" value="ECO:0007669"/>
    <property type="project" value="UniProtKB-KW"/>
</dbReference>
<evidence type="ECO:0000259" key="8">
    <source>
        <dbReference type="PROSITE" id="PS50950"/>
    </source>
</evidence>
<dbReference type="GO" id="GO:0003700">
    <property type="term" value="F:DNA-binding transcription factor activity"/>
    <property type="evidence" value="ECO:0007669"/>
    <property type="project" value="UniProtKB-UniRule"/>
</dbReference>
<dbReference type="Gene3D" id="6.20.210.20">
    <property type="entry name" value="THAP domain"/>
    <property type="match status" value="1"/>
</dbReference>
<keyword evidence="4 5" id="KW-0238">DNA-binding</keyword>
<feature type="domain" description="THAP-type" evidence="8">
    <location>
        <begin position="1"/>
        <end position="68"/>
    </location>
</feature>
<accession>A0AAV7RGY3</accession>
<comment type="function">
    <text evidence="6">DNA-binding transcription regulator that regulates endothelial cell proliferation and G1/S cell-cycle progression. Specifically binds the 5'-[AT]NTNN[GT]GGCA[AGT]-3' core DNA sequence and acts by modulating expression of pRB-E2F cell-cycle target genes.</text>
</comment>
<dbReference type="SMART" id="SM00980">
    <property type="entry name" value="THAP"/>
    <property type="match status" value="1"/>
</dbReference>
<dbReference type="InterPro" id="IPR038441">
    <property type="entry name" value="THAP_Znf_sf"/>
</dbReference>
<keyword evidence="6" id="KW-0804">Transcription</keyword>
<dbReference type="GO" id="GO:0001935">
    <property type="term" value="P:endothelial cell proliferation"/>
    <property type="evidence" value="ECO:0007669"/>
    <property type="project" value="UniProtKB-UniRule"/>
</dbReference>
<evidence type="ECO:0000313" key="9">
    <source>
        <dbReference type="EMBL" id="KAJ1152121.1"/>
    </source>
</evidence>
<keyword evidence="3" id="KW-0862">Zinc</keyword>
<dbReference type="PROSITE" id="PS50950">
    <property type="entry name" value="ZF_THAP"/>
    <property type="match status" value="1"/>
</dbReference>
<evidence type="ECO:0000256" key="2">
    <source>
        <dbReference type="ARBA" id="ARBA00022771"/>
    </source>
</evidence>
<dbReference type="PANTHER" id="PTHR46600:SF11">
    <property type="entry name" value="THAP DOMAIN-CONTAINING PROTEIN 10"/>
    <property type="match status" value="1"/>
</dbReference>
<evidence type="ECO:0000256" key="6">
    <source>
        <dbReference type="RuleBase" id="RU369073"/>
    </source>
</evidence>
<keyword evidence="10" id="KW-1185">Reference proteome</keyword>
<comment type="similarity">
    <text evidence="6">Belongs to the THAP1 family.</text>
</comment>
<evidence type="ECO:0000313" key="10">
    <source>
        <dbReference type="Proteomes" id="UP001066276"/>
    </source>
</evidence>
<organism evidence="9 10">
    <name type="scientific">Pleurodeles waltl</name>
    <name type="common">Iberian ribbed newt</name>
    <dbReference type="NCBI Taxonomy" id="8319"/>
    <lineage>
        <taxon>Eukaryota</taxon>
        <taxon>Metazoa</taxon>
        <taxon>Chordata</taxon>
        <taxon>Craniata</taxon>
        <taxon>Vertebrata</taxon>
        <taxon>Euteleostomi</taxon>
        <taxon>Amphibia</taxon>
        <taxon>Batrachia</taxon>
        <taxon>Caudata</taxon>
        <taxon>Salamandroidea</taxon>
        <taxon>Salamandridae</taxon>
        <taxon>Pleurodelinae</taxon>
        <taxon>Pleurodeles</taxon>
    </lineage>
</organism>
<evidence type="ECO:0000256" key="3">
    <source>
        <dbReference type="ARBA" id="ARBA00022833"/>
    </source>
</evidence>
<evidence type="ECO:0000256" key="4">
    <source>
        <dbReference type="ARBA" id="ARBA00023125"/>
    </source>
</evidence>
<dbReference type="PANTHER" id="PTHR46600">
    <property type="entry name" value="THAP DOMAIN-CONTAINING"/>
    <property type="match status" value="1"/>
</dbReference>
<comment type="caution">
    <text evidence="9">The sequence shown here is derived from an EMBL/GenBank/DDBJ whole genome shotgun (WGS) entry which is preliminary data.</text>
</comment>
<protein>
    <recommendedName>
        <fullName evidence="6">THAP domain-containing protein 1</fullName>
    </recommendedName>
</protein>
<dbReference type="SUPFAM" id="SSF57716">
    <property type="entry name" value="Glucocorticoid receptor-like (DNA-binding domain)"/>
    <property type="match status" value="1"/>
</dbReference>
<dbReference type="InterPro" id="IPR006612">
    <property type="entry name" value="THAP_Znf"/>
</dbReference>
<dbReference type="Proteomes" id="UP001066276">
    <property type="component" value="Chromosome 5"/>
</dbReference>
<dbReference type="GO" id="GO:0005654">
    <property type="term" value="C:nucleoplasm"/>
    <property type="evidence" value="ECO:0007669"/>
    <property type="project" value="UniProtKB-SubCell"/>
</dbReference>
<keyword evidence="6" id="KW-0131">Cell cycle</keyword>
<evidence type="ECO:0000256" key="7">
    <source>
        <dbReference type="SAM" id="MobiDB-lite"/>
    </source>
</evidence>
<dbReference type="GO" id="GO:0043565">
    <property type="term" value="F:sequence-specific DNA binding"/>
    <property type="evidence" value="ECO:0007669"/>
    <property type="project" value="UniProtKB-UniRule"/>
</dbReference>
<keyword evidence="1" id="KW-0479">Metal-binding</keyword>
<reference evidence="9" key="1">
    <citation type="journal article" date="2022" name="bioRxiv">
        <title>Sequencing and chromosome-scale assembly of the giantPleurodeles waltlgenome.</title>
        <authorList>
            <person name="Brown T."/>
            <person name="Elewa A."/>
            <person name="Iarovenko S."/>
            <person name="Subramanian E."/>
            <person name="Araus A.J."/>
            <person name="Petzold A."/>
            <person name="Susuki M."/>
            <person name="Suzuki K.-i.T."/>
            <person name="Hayashi T."/>
            <person name="Toyoda A."/>
            <person name="Oliveira C."/>
            <person name="Osipova E."/>
            <person name="Leigh N.D."/>
            <person name="Simon A."/>
            <person name="Yun M.H."/>
        </authorList>
    </citation>
    <scope>NUCLEOTIDE SEQUENCE</scope>
    <source>
        <strain evidence="9">20211129_DDA</strain>
        <tissue evidence="9">Liver</tissue>
    </source>
</reference>
<feature type="region of interest" description="Disordered" evidence="7">
    <location>
        <begin position="126"/>
        <end position="146"/>
    </location>
</feature>
<proteinExistence type="inferred from homology"/>
<dbReference type="Pfam" id="PF05485">
    <property type="entry name" value="THAP"/>
    <property type="match status" value="1"/>
</dbReference>
<sequence length="146" mass="16700">MGVSFHKFPRNAAVRQCWLKAISRRGKDETEWVPGPGARVCSKHFSEDDFHPFANIRVLKEGRVPSLSPSTKPRQESTKPLAVLAKPTVTRPVVNFKTIQQDHNYALLDPEHAVKKLQAYRNRIHDSEQNHSRTMEIEDRSCGTTR</sequence>